<evidence type="ECO:0000256" key="5">
    <source>
        <dbReference type="ARBA" id="ARBA00022989"/>
    </source>
</evidence>
<keyword evidence="6 7" id="KW-0472">Membrane</keyword>
<feature type="domain" description="ABC transmembrane type-1" evidence="8">
    <location>
        <begin position="64"/>
        <end position="272"/>
    </location>
</feature>
<name>A0ABT4RP62_9ACTN</name>
<dbReference type="InterPro" id="IPR050809">
    <property type="entry name" value="UgpAE/MalFG_permease"/>
</dbReference>
<evidence type="ECO:0000256" key="6">
    <source>
        <dbReference type="ARBA" id="ARBA00023136"/>
    </source>
</evidence>
<evidence type="ECO:0000256" key="1">
    <source>
        <dbReference type="ARBA" id="ARBA00004651"/>
    </source>
</evidence>
<dbReference type="CDD" id="cd06261">
    <property type="entry name" value="TM_PBP2"/>
    <property type="match status" value="1"/>
</dbReference>
<feature type="transmembrane region" description="Helical" evidence="7">
    <location>
        <begin position="189"/>
        <end position="207"/>
    </location>
</feature>
<dbReference type="Pfam" id="PF00528">
    <property type="entry name" value="BPD_transp_1"/>
    <property type="match status" value="1"/>
</dbReference>
<dbReference type="Proteomes" id="UP001147700">
    <property type="component" value="Unassembled WGS sequence"/>
</dbReference>
<evidence type="ECO:0000256" key="4">
    <source>
        <dbReference type="ARBA" id="ARBA00022692"/>
    </source>
</evidence>
<feature type="transmembrane region" description="Helical" evidence="7">
    <location>
        <begin position="251"/>
        <end position="276"/>
    </location>
</feature>
<dbReference type="RefSeq" id="WP_202955123.1">
    <property type="nucleotide sequence ID" value="NZ_JAPCID010000037.1"/>
</dbReference>
<organism evidence="9 10">
    <name type="scientific">Solirubrobacter deserti</name>
    <dbReference type="NCBI Taxonomy" id="2282478"/>
    <lineage>
        <taxon>Bacteria</taxon>
        <taxon>Bacillati</taxon>
        <taxon>Actinomycetota</taxon>
        <taxon>Thermoleophilia</taxon>
        <taxon>Solirubrobacterales</taxon>
        <taxon>Solirubrobacteraceae</taxon>
        <taxon>Solirubrobacter</taxon>
    </lineage>
</organism>
<keyword evidence="4 7" id="KW-0812">Transmembrane</keyword>
<feature type="transmembrane region" description="Helical" evidence="7">
    <location>
        <begin position="7"/>
        <end position="28"/>
    </location>
</feature>
<dbReference type="InterPro" id="IPR035906">
    <property type="entry name" value="MetI-like_sf"/>
</dbReference>
<evidence type="ECO:0000313" key="9">
    <source>
        <dbReference type="EMBL" id="MDA0140285.1"/>
    </source>
</evidence>
<reference evidence="9" key="1">
    <citation type="submission" date="2022-10" db="EMBL/GenBank/DDBJ databases">
        <title>The WGS of Solirubrobacter sp. CPCC 204708.</title>
        <authorList>
            <person name="Jiang Z."/>
        </authorList>
    </citation>
    <scope>NUCLEOTIDE SEQUENCE</scope>
    <source>
        <strain evidence="9">CPCC 204708</strain>
    </source>
</reference>
<gene>
    <name evidence="9" type="ORF">OJ962_22490</name>
</gene>
<keyword evidence="10" id="KW-1185">Reference proteome</keyword>
<dbReference type="InterPro" id="IPR000515">
    <property type="entry name" value="MetI-like"/>
</dbReference>
<protein>
    <submittedName>
        <fullName evidence="9">Sugar ABC transporter permease</fullName>
    </submittedName>
</protein>
<dbReference type="EMBL" id="JAPCID010000037">
    <property type="protein sequence ID" value="MDA0140285.1"/>
    <property type="molecule type" value="Genomic_DNA"/>
</dbReference>
<evidence type="ECO:0000313" key="10">
    <source>
        <dbReference type="Proteomes" id="UP001147700"/>
    </source>
</evidence>
<accession>A0ABT4RP62</accession>
<dbReference type="Gene3D" id="1.10.3720.10">
    <property type="entry name" value="MetI-like"/>
    <property type="match status" value="1"/>
</dbReference>
<keyword evidence="2 7" id="KW-0813">Transport</keyword>
<comment type="similarity">
    <text evidence="7">Belongs to the binding-protein-dependent transport system permease family.</text>
</comment>
<feature type="transmembrane region" description="Helical" evidence="7">
    <location>
        <begin position="68"/>
        <end position="90"/>
    </location>
</feature>
<feature type="transmembrane region" description="Helical" evidence="7">
    <location>
        <begin position="142"/>
        <end position="168"/>
    </location>
</feature>
<sequence>MSEKRQLALMFAPYALGALLLFIAPALYSLSLSLYDADLLTESRFIGFGNFAELAGDELFHEVLWRSALFVAIAVPLRLFVAVGLALLLFRVRAGRTAAFLPSVVPDAAWAAVWIFLLNPVYGPLNWLLGLVGIAPVSWFSSGWAAFFAIILMLAFTVGEAFIVALAARQELPEELYDVARLEGARPWYVLRAVTLPLMAPVLALLATRDVAVSLQATFTATYLLTDGGPDRATLLLPIYSFDMGFELLRYGYASAMMLLGFLGCLALGVAQWFVVKRWRLGLSH</sequence>
<evidence type="ECO:0000256" key="2">
    <source>
        <dbReference type="ARBA" id="ARBA00022448"/>
    </source>
</evidence>
<dbReference type="PROSITE" id="PS50928">
    <property type="entry name" value="ABC_TM1"/>
    <property type="match status" value="1"/>
</dbReference>
<comment type="subcellular location">
    <subcellularLocation>
        <location evidence="1 7">Cell membrane</location>
        <topology evidence="1 7">Multi-pass membrane protein</topology>
    </subcellularLocation>
</comment>
<evidence type="ECO:0000259" key="8">
    <source>
        <dbReference type="PROSITE" id="PS50928"/>
    </source>
</evidence>
<evidence type="ECO:0000256" key="7">
    <source>
        <dbReference type="RuleBase" id="RU363032"/>
    </source>
</evidence>
<comment type="caution">
    <text evidence="9">The sequence shown here is derived from an EMBL/GenBank/DDBJ whole genome shotgun (WGS) entry which is preliminary data.</text>
</comment>
<dbReference type="PANTHER" id="PTHR43227:SF8">
    <property type="entry name" value="DIACETYLCHITOBIOSE UPTAKE SYSTEM PERMEASE PROTEIN DASB"/>
    <property type="match status" value="1"/>
</dbReference>
<proteinExistence type="inferred from homology"/>
<dbReference type="PANTHER" id="PTHR43227">
    <property type="entry name" value="BLL4140 PROTEIN"/>
    <property type="match status" value="1"/>
</dbReference>
<keyword evidence="5 7" id="KW-1133">Transmembrane helix</keyword>
<dbReference type="SUPFAM" id="SSF161098">
    <property type="entry name" value="MetI-like"/>
    <property type="match status" value="1"/>
</dbReference>
<evidence type="ECO:0000256" key="3">
    <source>
        <dbReference type="ARBA" id="ARBA00022475"/>
    </source>
</evidence>
<keyword evidence="3" id="KW-1003">Cell membrane</keyword>